<dbReference type="Gene3D" id="1.20.960.50">
    <property type="entry name" value="Cleavage stimulation factor subunit 1, dimerisation domain"/>
    <property type="match status" value="1"/>
</dbReference>
<feature type="domain" description="Cleavage stimulation factor subunit 1 dimerisation" evidence="8">
    <location>
        <begin position="36"/>
        <end position="81"/>
    </location>
</feature>
<evidence type="ECO:0000256" key="7">
    <source>
        <dbReference type="PROSITE-ProRule" id="PRU00221"/>
    </source>
</evidence>
<keyword evidence="5" id="KW-0539">Nucleus</keyword>
<dbReference type="Gene3D" id="2.130.10.10">
    <property type="entry name" value="YVTN repeat-like/Quinoprotein amine dehydrogenase"/>
    <property type="match status" value="2"/>
</dbReference>
<comment type="subcellular location">
    <subcellularLocation>
        <location evidence="1">Nucleus</location>
    </subcellularLocation>
</comment>
<dbReference type="PROSITE" id="PS00678">
    <property type="entry name" value="WD_REPEATS_1"/>
    <property type="match status" value="1"/>
</dbReference>
<evidence type="ECO:0000313" key="9">
    <source>
        <dbReference type="EMBL" id="OQV12538.1"/>
    </source>
</evidence>
<dbReference type="Proteomes" id="UP000192578">
    <property type="component" value="Unassembled WGS sequence"/>
</dbReference>
<dbReference type="InterPro" id="IPR038184">
    <property type="entry name" value="CSTF1_dimer_sf"/>
</dbReference>
<feature type="repeat" description="WD" evidence="7">
    <location>
        <begin position="319"/>
        <end position="360"/>
    </location>
</feature>
<dbReference type="AlphaFoldDB" id="A0A1W0WBI5"/>
<dbReference type="PROSITE" id="PS50294">
    <property type="entry name" value="WD_REPEATS_REGION"/>
    <property type="match status" value="3"/>
</dbReference>
<reference evidence="10" key="1">
    <citation type="submission" date="2017-01" db="EMBL/GenBank/DDBJ databases">
        <title>Comparative genomics of anhydrobiosis in the tardigrade Hypsibius dujardini.</title>
        <authorList>
            <person name="Yoshida Y."/>
            <person name="Koutsovoulos G."/>
            <person name="Laetsch D."/>
            <person name="Stevens L."/>
            <person name="Kumar S."/>
            <person name="Horikawa D."/>
            <person name="Ishino K."/>
            <person name="Komine S."/>
            <person name="Tomita M."/>
            <person name="Blaxter M."/>
            <person name="Arakawa K."/>
        </authorList>
    </citation>
    <scope>NUCLEOTIDE SEQUENCE [LARGE SCALE GENOMIC DNA]</scope>
    <source>
        <strain evidence="10">Z151</strain>
    </source>
</reference>
<dbReference type="InterPro" id="IPR019775">
    <property type="entry name" value="WD40_repeat_CS"/>
</dbReference>
<sequence length="465" mass="51367">MMEFPVPVPMEPDEPGPESHHIMSNGHVEFHSHQVRERMYRLVISQLFQDGHGALGVSLATALQLHEPPCPPSDELYSIVAKHIPRKAKLEDESGGLEDGIDLNRDSTVEITSPPLTIYEFAVSTGHRGPIHAAAFNSNGTMLASGSQDGYIKVYDVEKILQVGLDFQRPPQDLIEQRCTVRVLSDHNESISAISFHPDPDQQMFLTGSYDCTARIYGFDKPGNKKALRIFQESEPIRDVAFHPSGRFALVGTVHPTLRLYDVETGRAFVSANPSDQHTGSITSVAYTKDGRLYASGSKDGAIKIWDGVSNRCVQTIPSAHDSTQINSVVFSKNGKFILSSGKDALVKLWEVDAVRQMMYYAGAGGQGYTPFRTQAQFNHNEEQVLYPSASGHLVVWNSRNAARLASLPLEHNGLVKRLCHSPTEPAYVTAGEDGRMRFYAKSARVVVKNGLTDEKYTNRLVNAF</sequence>
<comment type="caution">
    <text evidence="9">The sequence shown here is derived from an EMBL/GenBank/DDBJ whole genome shotgun (WGS) entry which is preliminary data.</text>
</comment>
<evidence type="ECO:0000313" key="10">
    <source>
        <dbReference type="Proteomes" id="UP000192578"/>
    </source>
</evidence>
<evidence type="ECO:0000259" key="8">
    <source>
        <dbReference type="Pfam" id="PF16699"/>
    </source>
</evidence>
<dbReference type="InterPro" id="IPR044633">
    <property type="entry name" value="CstF1-like"/>
</dbReference>
<dbReference type="GO" id="GO:0003723">
    <property type="term" value="F:RNA binding"/>
    <property type="evidence" value="ECO:0007669"/>
    <property type="project" value="TreeGrafter"/>
</dbReference>
<dbReference type="InterPro" id="IPR032028">
    <property type="entry name" value="CSTF1_dimer"/>
</dbReference>
<evidence type="ECO:0000256" key="6">
    <source>
        <dbReference type="ARBA" id="ARBA00029851"/>
    </source>
</evidence>
<dbReference type="PANTHER" id="PTHR44133:SF2">
    <property type="entry name" value="CLEAVAGE STIMULATION FACTOR SUBUNIT 1"/>
    <property type="match status" value="1"/>
</dbReference>
<dbReference type="InterPro" id="IPR020472">
    <property type="entry name" value="WD40_PAC1"/>
</dbReference>
<dbReference type="OrthoDB" id="14421at2759"/>
<keyword evidence="10" id="KW-1185">Reference proteome</keyword>
<dbReference type="PROSITE" id="PS50082">
    <property type="entry name" value="WD_REPEATS_2"/>
    <property type="match status" value="4"/>
</dbReference>
<dbReference type="Pfam" id="PF00400">
    <property type="entry name" value="WD40"/>
    <property type="match status" value="5"/>
</dbReference>
<proteinExistence type="predicted"/>
<dbReference type="InterPro" id="IPR001680">
    <property type="entry name" value="WD40_rpt"/>
</dbReference>
<dbReference type="PANTHER" id="PTHR44133">
    <property type="entry name" value="CLEAVAGE STIMULATION FACTOR SUBUNIT 1"/>
    <property type="match status" value="1"/>
</dbReference>
<feature type="repeat" description="WD" evidence="7">
    <location>
        <begin position="275"/>
        <end position="316"/>
    </location>
</feature>
<keyword evidence="2 7" id="KW-0853">WD repeat</keyword>
<dbReference type="GO" id="GO:0031124">
    <property type="term" value="P:mRNA 3'-end processing"/>
    <property type="evidence" value="ECO:0007669"/>
    <property type="project" value="InterPro"/>
</dbReference>
<dbReference type="EMBL" id="MTYJ01000142">
    <property type="protein sequence ID" value="OQV12538.1"/>
    <property type="molecule type" value="Genomic_DNA"/>
</dbReference>
<keyword evidence="4" id="KW-0677">Repeat</keyword>
<dbReference type="CDD" id="cd00200">
    <property type="entry name" value="WD40"/>
    <property type="match status" value="1"/>
</dbReference>
<dbReference type="InterPro" id="IPR036322">
    <property type="entry name" value="WD40_repeat_dom_sf"/>
</dbReference>
<dbReference type="Pfam" id="PF16699">
    <property type="entry name" value="CSTF1_dimer"/>
    <property type="match status" value="1"/>
</dbReference>
<dbReference type="InterPro" id="IPR015943">
    <property type="entry name" value="WD40/YVTN_repeat-like_dom_sf"/>
</dbReference>
<dbReference type="SUPFAM" id="SSF50978">
    <property type="entry name" value="WD40 repeat-like"/>
    <property type="match status" value="1"/>
</dbReference>
<evidence type="ECO:0000256" key="1">
    <source>
        <dbReference type="ARBA" id="ARBA00004123"/>
    </source>
</evidence>
<feature type="repeat" description="WD" evidence="7">
    <location>
        <begin position="124"/>
        <end position="158"/>
    </location>
</feature>
<evidence type="ECO:0000256" key="2">
    <source>
        <dbReference type="ARBA" id="ARBA00022574"/>
    </source>
</evidence>
<name>A0A1W0WBI5_HYPEX</name>
<evidence type="ECO:0000256" key="5">
    <source>
        <dbReference type="ARBA" id="ARBA00023242"/>
    </source>
</evidence>
<dbReference type="SMART" id="SM00320">
    <property type="entry name" value="WD40"/>
    <property type="match status" value="6"/>
</dbReference>
<dbReference type="GO" id="GO:0005848">
    <property type="term" value="C:mRNA cleavage stimulating factor complex"/>
    <property type="evidence" value="ECO:0007669"/>
    <property type="project" value="InterPro"/>
</dbReference>
<protein>
    <recommendedName>
        <fullName evidence="6">Cleavage stimulation factor 50 kDa subunit</fullName>
    </recommendedName>
</protein>
<evidence type="ECO:0000256" key="3">
    <source>
        <dbReference type="ARBA" id="ARBA00022664"/>
    </source>
</evidence>
<gene>
    <name evidence="9" type="ORF">BV898_13182</name>
</gene>
<feature type="repeat" description="WD" evidence="7">
    <location>
        <begin position="184"/>
        <end position="217"/>
    </location>
</feature>
<accession>A0A1W0WBI5</accession>
<evidence type="ECO:0000256" key="4">
    <source>
        <dbReference type="ARBA" id="ARBA00022737"/>
    </source>
</evidence>
<keyword evidence="3" id="KW-0507">mRNA processing</keyword>
<dbReference type="PRINTS" id="PR00320">
    <property type="entry name" value="GPROTEINBRPT"/>
</dbReference>
<organism evidence="9 10">
    <name type="scientific">Hypsibius exemplaris</name>
    <name type="common">Freshwater tardigrade</name>
    <dbReference type="NCBI Taxonomy" id="2072580"/>
    <lineage>
        <taxon>Eukaryota</taxon>
        <taxon>Metazoa</taxon>
        <taxon>Ecdysozoa</taxon>
        <taxon>Tardigrada</taxon>
        <taxon>Eutardigrada</taxon>
        <taxon>Parachela</taxon>
        <taxon>Hypsibioidea</taxon>
        <taxon>Hypsibiidae</taxon>
        <taxon>Hypsibius</taxon>
    </lineage>
</organism>